<dbReference type="InterPro" id="IPR014001">
    <property type="entry name" value="Helicase_ATP-bd"/>
</dbReference>
<dbReference type="InterPro" id="IPR012541">
    <property type="entry name" value="DBP10_C"/>
</dbReference>
<dbReference type="InParanoid" id="A0A078AIQ4"/>
<gene>
    <name evidence="14" type="primary">Contig411.g454</name>
    <name evidence="14" type="ORF">STYLEM_10835</name>
</gene>
<keyword evidence="6" id="KW-0067">ATP-binding</keyword>
<feature type="domain" description="Helicase C-terminal" evidence="12">
    <location>
        <begin position="272"/>
        <end position="422"/>
    </location>
</feature>
<dbReference type="EMBL" id="CCKQ01010295">
    <property type="protein sequence ID" value="CDW81811.1"/>
    <property type="molecule type" value="Genomic_DNA"/>
</dbReference>
<feature type="region of interest" description="Disordered" evidence="10">
    <location>
        <begin position="593"/>
        <end position="630"/>
    </location>
</feature>
<evidence type="ECO:0000259" key="13">
    <source>
        <dbReference type="PROSITE" id="PS51195"/>
    </source>
</evidence>
<dbReference type="Gene3D" id="3.40.50.300">
    <property type="entry name" value="P-loop containing nucleotide triphosphate hydrolases"/>
    <property type="match status" value="2"/>
</dbReference>
<dbReference type="CDD" id="cd18787">
    <property type="entry name" value="SF2_C_DEAD"/>
    <property type="match status" value="1"/>
</dbReference>
<evidence type="ECO:0000256" key="8">
    <source>
        <dbReference type="ARBA" id="ARBA00047984"/>
    </source>
</evidence>
<evidence type="ECO:0000259" key="12">
    <source>
        <dbReference type="PROSITE" id="PS51194"/>
    </source>
</evidence>
<feature type="domain" description="DEAD-box RNA helicase Q" evidence="13">
    <location>
        <begin position="38"/>
        <end position="66"/>
    </location>
</feature>
<dbReference type="AlphaFoldDB" id="A0A078AIQ4"/>
<evidence type="ECO:0000256" key="5">
    <source>
        <dbReference type="ARBA" id="ARBA00022806"/>
    </source>
</evidence>
<dbReference type="InterPro" id="IPR027417">
    <property type="entry name" value="P-loop_NTPase"/>
</dbReference>
<dbReference type="PANTHER" id="PTHR47959:SF8">
    <property type="entry name" value="RNA HELICASE"/>
    <property type="match status" value="1"/>
</dbReference>
<dbReference type="Proteomes" id="UP000039865">
    <property type="component" value="Unassembled WGS sequence"/>
</dbReference>
<dbReference type="InterPro" id="IPR011545">
    <property type="entry name" value="DEAD/DEAH_box_helicase_dom"/>
</dbReference>
<evidence type="ECO:0000313" key="15">
    <source>
        <dbReference type="Proteomes" id="UP000039865"/>
    </source>
</evidence>
<dbReference type="GO" id="GO:0005524">
    <property type="term" value="F:ATP binding"/>
    <property type="evidence" value="ECO:0007669"/>
    <property type="project" value="UniProtKB-KW"/>
</dbReference>
<feature type="compositionally biased region" description="Basic and acidic residues" evidence="10">
    <location>
        <begin position="820"/>
        <end position="829"/>
    </location>
</feature>
<dbReference type="GO" id="GO:0003723">
    <property type="term" value="F:RNA binding"/>
    <property type="evidence" value="ECO:0007669"/>
    <property type="project" value="UniProtKB-KW"/>
</dbReference>
<evidence type="ECO:0000256" key="3">
    <source>
        <dbReference type="ARBA" id="ARBA00022741"/>
    </source>
</evidence>
<dbReference type="GO" id="GO:0005829">
    <property type="term" value="C:cytosol"/>
    <property type="evidence" value="ECO:0007669"/>
    <property type="project" value="TreeGrafter"/>
</dbReference>
<feature type="compositionally biased region" description="Gly residues" evidence="10">
    <location>
        <begin position="891"/>
        <end position="907"/>
    </location>
</feature>
<dbReference type="GO" id="GO:0005634">
    <property type="term" value="C:nucleus"/>
    <property type="evidence" value="ECO:0007669"/>
    <property type="project" value="InterPro"/>
</dbReference>
<evidence type="ECO:0000256" key="6">
    <source>
        <dbReference type="ARBA" id="ARBA00022840"/>
    </source>
</evidence>
<evidence type="ECO:0000259" key="11">
    <source>
        <dbReference type="PROSITE" id="PS51192"/>
    </source>
</evidence>
<comment type="catalytic activity">
    <reaction evidence="8">
        <text>ATP + H2O = ADP + phosphate + H(+)</text>
        <dbReference type="Rhea" id="RHEA:13065"/>
        <dbReference type="ChEBI" id="CHEBI:15377"/>
        <dbReference type="ChEBI" id="CHEBI:15378"/>
        <dbReference type="ChEBI" id="CHEBI:30616"/>
        <dbReference type="ChEBI" id="CHEBI:43474"/>
        <dbReference type="ChEBI" id="CHEBI:456216"/>
        <dbReference type="EC" id="3.6.4.13"/>
    </reaction>
</comment>
<keyword evidence="5 14" id="KW-0347">Helicase</keyword>
<feature type="compositionally biased region" description="Basic and acidic residues" evidence="10">
    <location>
        <begin position="794"/>
        <end position="810"/>
    </location>
</feature>
<dbReference type="PROSITE" id="PS51192">
    <property type="entry name" value="HELICASE_ATP_BIND_1"/>
    <property type="match status" value="1"/>
</dbReference>
<proteinExistence type="inferred from homology"/>
<dbReference type="InterPro" id="IPR014014">
    <property type="entry name" value="RNA_helicase_DEAD_Q_motif"/>
</dbReference>
<dbReference type="OMA" id="FRSTFIY"/>
<dbReference type="EC" id="3.6.4.13" evidence="2"/>
<evidence type="ECO:0000256" key="9">
    <source>
        <dbReference type="PROSITE-ProRule" id="PRU00552"/>
    </source>
</evidence>
<dbReference type="InterPro" id="IPR001650">
    <property type="entry name" value="Helicase_C-like"/>
</dbReference>
<comment type="similarity">
    <text evidence="1">Belongs to the DEAD box helicase family. DDX54/DBP10 subfamily.</text>
</comment>
<evidence type="ECO:0000313" key="14">
    <source>
        <dbReference type="EMBL" id="CDW81811.1"/>
    </source>
</evidence>
<feature type="region of interest" description="Disordered" evidence="10">
    <location>
        <begin position="787"/>
        <end position="907"/>
    </location>
</feature>
<keyword evidence="15" id="KW-1185">Reference proteome</keyword>
<dbReference type="Pfam" id="PF00271">
    <property type="entry name" value="Helicase_C"/>
    <property type="match status" value="1"/>
</dbReference>
<accession>A0A078AIQ4</accession>
<sequence length="907" mass="104776">MNSDLFIDDRYTKNINNTLDPNNPAVAEQKKKKKSGGGAFEAFNLSSFLYKAIKQKGYNLPTPIQRKAIPVILEGFNVIAMARTGSGKTGAFVIPLIEKLKTHSKIVGARCLILSPTREIAMQTANYFKSLAKLTDLTFALIVGGSDMENQFERLLLNPDVIIATPGRLMHCMMETGLSLSTVELVVYDECDRLFELGFAEQIKQITDKMPKNRQSLLFSATISSQVKDFALSGIKDYRMLQVDKDSKLSDDLKLNFMVVRTGEKAATLLYIMRELIMDVNDKQQTIIFGATRYHVEFLHELATKAGFRSTFIYGAMDQRSREDRLAIFRMKKAEFLIVTDLAARGIDIPLLSNVIHYDFPTKLKLFIHRAGRTARNNQKGTSYGIITKKELPYMHDLSVFVGRKYFDKPTEYITQQELLESPQHMCFGRLPQATIDEYNQVYAHLLHQYNTVLEPLQKSITLSLNKYNKTRDPASLVGVQAASKMQEPEIHPLLSLTVDEKEIELMKFKDQLKQFKPKQSVLEQSIIKTMDQGKISKFQDALTLQNQKYGQKIERRQYEKEVQKKFEHEQKLLDDKIIEFRAKEKENEMKLLKKRKRSESIQEDEKIEDEDEGNTIKDQINRMSKKRRQRIQKILDDKTLSEQEKQNMIEQVKDDGLNNKRQKRSQIQDFRKNNYISTDRHQEQENGQYKPGQSSLWNEDERHFLEDVTLNLVNDDDEMLQHIKGKTAMKWDSTKKRYVLKKIDGDRKVVKEKRNESGVKITNKSAAKLMDQKVYKKWMQKTHLKLQSSGEMEDTKVMERAKTSNESRRMMKSFRKGHKDLNKGEDARSNNQLVKMKQKKMLDKMKKSGKKSDRSSNNPSGGKHTDKSWNKIVKHSRPTRSVVIQKTQKGGKGGQNGGGFKGKQRR</sequence>
<evidence type="ECO:0000256" key="1">
    <source>
        <dbReference type="ARBA" id="ARBA00010379"/>
    </source>
</evidence>
<dbReference type="SMART" id="SM00487">
    <property type="entry name" value="DEXDc"/>
    <property type="match status" value="1"/>
</dbReference>
<keyword evidence="3" id="KW-0547">Nucleotide-binding</keyword>
<dbReference type="SMART" id="SM00490">
    <property type="entry name" value="HELICc"/>
    <property type="match status" value="1"/>
</dbReference>
<dbReference type="SMART" id="SM01123">
    <property type="entry name" value="DBP10CT"/>
    <property type="match status" value="1"/>
</dbReference>
<keyword evidence="7" id="KW-0694">RNA-binding</keyword>
<dbReference type="PROSITE" id="PS51195">
    <property type="entry name" value="Q_MOTIF"/>
    <property type="match status" value="1"/>
</dbReference>
<dbReference type="SUPFAM" id="SSF52540">
    <property type="entry name" value="P-loop containing nucleoside triphosphate hydrolases"/>
    <property type="match status" value="2"/>
</dbReference>
<evidence type="ECO:0000256" key="10">
    <source>
        <dbReference type="SAM" id="MobiDB-lite"/>
    </source>
</evidence>
<protein>
    <recommendedName>
        <fullName evidence="2">RNA helicase</fullName>
        <ecNumber evidence="2">3.6.4.13</ecNumber>
    </recommendedName>
</protein>
<reference evidence="14 15" key="1">
    <citation type="submission" date="2014-06" db="EMBL/GenBank/DDBJ databases">
        <authorList>
            <person name="Swart Estienne"/>
        </authorList>
    </citation>
    <scope>NUCLEOTIDE SEQUENCE [LARGE SCALE GENOMIC DNA]</scope>
    <source>
        <strain evidence="14 15">130c</strain>
    </source>
</reference>
<dbReference type="InterPro" id="IPR050079">
    <property type="entry name" value="DEAD_box_RNA_helicase"/>
</dbReference>
<dbReference type="PROSITE" id="PS51194">
    <property type="entry name" value="HELICASE_CTER"/>
    <property type="match status" value="1"/>
</dbReference>
<dbReference type="PANTHER" id="PTHR47959">
    <property type="entry name" value="ATP-DEPENDENT RNA HELICASE RHLE-RELATED"/>
    <property type="match status" value="1"/>
</dbReference>
<dbReference type="GO" id="GO:0003724">
    <property type="term" value="F:RNA helicase activity"/>
    <property type="evidence" value="ECO:0007669"/>
    <property type="project" value="UniProtKB-EC"/>
</dbReference>
<evidence type="ECO:0000256" key="7">
    <source>
        <dbReference type="ARBA" id="ARBA00022884"/>
    </source>
</evidence>
<evidence type="ECO:0000256" key="4">
    <source>
        <dbReference type="ARBA" id="ARBA00022801"/>
    </source>
</evidence>
<feature type="compositionally biased region" description="Basic and acidic residues" evidence="10">
    <location>
        <begin position="841"/>
        <end position="855"/>
    </location>
</feature>
<feature type="compositionally biased region" description="Polar residues" evidence="10">
    <location>
        <begin position="686"/>
        <end position="696"/>
    </location>
</feature>
<feature type="region of interest" description="Disordered" evidence="10">
    <location>
        <begin position="651"/>
        <end position="696"/>
    </location>
</feature>
<dbReference type="GO" id="GO:0016887">
    <property type="term" value="F:ATP hydrolysis activity"/>
    <property type="evidence" value="ECO:0007669"/>
    <property type="project" value="RHEA"/>
</dbReference>
<feature type="domain" description="Helicase ATP-binding" evidence="11">
    <location>
        <begin position="69"/>
        <end position="241"/>
    </location>
</feature>
<keyword evidence="4" id="KW-0378">Hydrolase</keyword>
<dbReference type="Pfam" id="PF00270">
    <property type="entry name" value="DEAD"/>
    <property type="match status" value="1"/>
</dbReference>
<feature type="short sequence motif" description="Q motif" evidence="9">
    <location>
        <begin position="38"/>
        <end position="66"/>
    </location>
</feature>
<evidence type="ECO:0000256" key="2">
    <source>
        <dbReference type="ARBA" id="ARBA00012552"/>
    </source>
</evidence>
<name>A0A078AIQ4_STYLE</name>
<dbReference type="OrthoDB" id="10261375at2759"/>
<organism evidence="14 15">
    <name type="scientific">Stylonychia lemnae</name>
    <name type="common">Ciliate</name>
    <dbReference type="NCBI Taxonomy" id="5949"/>
    <lineage>
        <taxon>Eukaryota</taxon>
        <taxon>Sar</taxon>
        <taxon>Alveolata</taxon>
        <taxon>Ciliophora</taxon>
        <taxon>Intramacronucleata</taxon>
        <taxon>Spirotrichea</taxon>
        <taxon>Stichotrichia</taxon>
        <taxon>Sporadotrichida</taxon>
        <taxon>Oxytrichidae</taxon>
        <taxon>Stylonychinae</taxon>
        <taxon>Stylonychia</taxon>
    </lineage>
</organism>